<dbReference type="OrthoDB" id="4158114at2759"/>
<proteinExistence type="predicted"/>
<keyword evidence="2" id="KW-1185">Reference proteome</keyword>
<accession>A0A139HM85</accession>
<evidence type="ECO:0000313" key="1">
    <source>
        <dbReference type="EMBL" id="KXT03615.1"/>
    </source>
</evidence>
<name>A0A139HM85_9PEZI</name>
<dbReference type="EMBL" id="LFZN01000029">
    <property type="protein sequence ID" value="KXT03615.1"/>
    <property type="molecule type" value="Genomic_DNA"/>
</dbReference>
<evidence type="ECO:0000313" key="2">
    <source>
        <dbReference type="Proteomes" id="UP000070133"/>
    </source>
</evidence>
<reference evidence="1 2" key="1">
    <citation type="submission" date="2015-07" db="EMBL/GenBank/DDBJ databases">
        <title>Comparative genomics of the Sigatoka disease complex on banana suggests a link between parallel evolutionary changes in Pseudocercospora fijiensis and Pseudocercospora eumusae and increased virulence on the banana host.</title>
        <authorList>
            <person name="Chang T.-C."/>
            <person name="Salvucci A."/>
            <person name="Crous P.W."/>
            <person name="Stergiopoulos I."/>
        </authorList>
    </citation>
    <scope>NUCLEOTIDE SEQUENCE [LARGE SCALE GENOMIC DNA]</scope>
    <source>
        <strain evidence="1 2">CBS 114824</strain>
    </source>
</reference>
<sequence>MPQKKKMTPAEILQQFYDAESIYIAASPGNRDFANGMGKTLSTNLKLYQSPALPYGGLFEGHAEF</sequence>
<comment type="caution">
    <text evidence="1">The sequence shown here is derived from an EMBL/GenBank/DDBJ whole genome shotgun (WGS) entry which is preliminary data.</text>
</comment>
<protein>
    <submittedName>
        <fullName evidence="1">Uncharacterized protein</fullName>
    </submittedName>
</protein>
<dbReference type="Proteomes" id="UP000070133">
    <property type="component" value="Unassembled WGS sequence"/>
</dbReference>
<gene>
    <name evidence="1" type="ORF">AC578_10011</name>
</gene>
<organism evidence="1 2">
    <name type="scientific">Pseudocercospora eumusae</name>
    <dbReference type="NCBI Taxonomy" id="321146"/>
    <lineage>
        <taxon>Eukaryota</taxon>
        <taxon>Fungi</taxon>
        <taxon>Dikarya</taxon>
        <taxon>Ascomycota</taxon>
        <taxon>Pezizomycotina</taxon>
        <taxon>Dothideomycetes</taxon>
        <taxon>Dothideomycetidae</taxon>
        <taxon>Mycosphaerellales</taxon>
        <taxon>Mycosphaerellaceae</taxon>
        <taxon>Pseudocercospora</taxon>
    </lineage>
</organism>
<dbReference type="AlphaFoldDB" id="A0A139HM85"/>